<evidence type="ECO:0000259" key="3">
    <source>
        <dbReference type="PROSITE" id="PS50158"/>
    </source>
</evidence>
<feature type="region of interest" description="Disordered" evidence="2">
    <location>
        <begin position="174"/>
        <end position="200"/>
    </location>
</feature>
<dbReference type="Proteomes" id="UP000095767">
    <property type="component" value="Unassembled WGS sequence"/>
</dbReference>
<evidence type="ECO:0000256" key="2">
    <source>
        <dbReference type="SAM" id="MobiDB-lite"/>
    </source>
</evidence>
<comment type="caution">
    <text evidence="4">The sequence shown here is derived from an EMBL/GenBank/DDBJ whole genome shotgun (WGS) entry which is preliminary data.</text>
</comment>
<organism evidence="4 5">
    <name type="scientific">Dichanthelium oligosanthes</name>
    <dbReference type="NCBI Taxonomy" id="888268"/>
    <lineage>
        <taxon>Eukaryota</taxon>
        <taxon>Viridiplantae</taxon>
        <taxon>Streptophyta</taxon>
        <taxon>Embryophyta</taxon>
        <taxon>Tracheophyta</taxon>
        <taxon>Spermatophyta</taxon>
        <taxon>Magnoliopsida</taxon>
        <taxon>Liliopsida</taxon>
        <taxon>Poales</taxon>
        <taxon>Poaceae</taxon>
        <taxon>PACMAD clade</taxon>
        <taxon>Panicoideae</taxon>
        <taxon>Panicodae</taxon>
        <taxon>Paniceae</taxon>
        <taxon>Dichantheliinae</taxon>
        <taxon>Dichanthelium</taxon>
    </lineage>
</organism>
<dbReference type="EMBL" id="LWDX02030165">
    <property type="protein sequence ID" value="OEL28380.1"/>
    <property type="molecule type" value="Genomic_DNA"/>
</dbReference>
<dbReference type="InterPro" id="IPR036875">
    <property type="entry name" value="Znf_CCHC_sf"/>
</dbReference>
<keyword evidence="1" id="KW-0863">Zinc-finger</keyword>
<feature type="compositionally biased region" description="Basic and acidic residues" evidence="2">
    <location>
        <begin position="183"/>
        <end position="200"/>
    </location>
</feature>
<dbReference type="InterPro" id="IPR001878">
    <property type="entry name" value="Znf_CCHC"/>
</dbReference>
<dbReference type="PROSITE" id="PS50158">
    <property type="entry name" value="ZF_CCHC"/>
    <property type="match status" value="1"/>
</dbReference>
<dbReference type="STRING" id="888268.A0A1E5VTE8"/>
<dbReference type="OrthoDB" id="10636146at2759"/>
<evidence type="ECO:0000256" key="1">
    <source>
        <dbReference type="PROSITE-ProRule" id="PRU00047"/>
    </source>
</evidence>
<protein>
    <recommendedName>
        <fullName evidence="3">CCHC-type domain-containing protein</fullName>
    </recommendedName>
</protein>
<evidence type="ECO:0000313" key="4">
    <source>
        <dbReference type="EMBL" id="OEL28380.1"/>
    </source>
</evidence>
<keyword evidence="1" id="KW-0479">Metal-binding</keyword>
<reference evidence="4 5" key="1">
    <citation type="submission" date="2016-09" db="EMBL/GenBank/DDBJ databases">
        <title>The draft genome of Dichanthelium oligosanthes: A C3 panicoid grass species.</title>
        <authorList>
            <person name="Studer A.J."/>
            <person name="Schnable J.C."/>
            <person name="Brutnell T.P."/>
        </authorList>
    </citation>
    <scope>NUCLEOTIDE SEQUENCE [LARGE SCALE GENOMIC DNA]</scope>
    <source>
        <strain evidence="5">cv. Kellogg 1175</strain>
        <tissue evidence="4">Leaf</tissue>
    </source>
</reference>
<dbReference type="SUPFAM" id="SSF57756">
    <property type="entry name" value="Retrovirus zinc finger-like domains"/>
    <property type="match status" value="1"/>
</dbReference>
<gene>
    <name evidence="4" type="ORF">BAE44_0010601</name>
</gene>
<accession>A0A1E5VTE8</accession>
<dbReference type="Gene3D" id="4.10.60.10">
    <property type="entry name" value="Zinc finger, CCHC-type"/>
    <property type="match status" value="1"/>
</dbReference>
<dbReference type="GO" id="GO:0003676">
    <property type="term" value="F:nucleic acid binding"/>
    <property type="evidence" value="ECO:0007669"/>
    <property type="project" value="InterPro"/>
</dbReference>
<evidence type="ECO:0000313" key="5">
    <source>
        <dbReference type="Proteomes" id="UP000095767"/>
    </source>
</evidence>
<sequence>MFNRLNDIVYKVRALGSEKWGDKEVVDKILCAYMARDVNLPTLIREKTGFKRFTPANIVGRMEEHLITVKEARIAQEISKIHEQLEKKDGVLEKKDGVALKASKKSESKGKQVAKASCDDEYESDEDMALFMKRFKKAMKKGGYFNDDKKKSKTKRKSDKPCFECGGFGHFVAGCPNPIKKNNNGEKSKKNSGEAHLGQE</sequence>
<proteinExistence type="predicted"/>
<keyword evidence="1" id="KW-0862">Zinc</keyword>
<dbReference type="AlphaFoldDB" id="A0A1E5VTE8"/>
<dbReference type="GO" id="GO:0008270">
    <property type="term" value="F:zinc ion binding"/>
    <property type="evidence" value="ECO:0007669"/>
    <property type="project" value="UniProtKB-KW"/>
</dbReference>
<keyword evidence="5" id="KW-1185">Reference proteome</keyword>
<feature type="domain" description="CCHC-type" evidence="3">
    <location>
        <begin position="162"/>
        <end position="177"/>
    </location>
</feature>
<name>A0A1E5VTE8_9POAL</name>